<accession>A0AA96NL27</accession>
<dbReference type="SMART" id="SM00115">
    <property type="entry name" value="CASc"/>
    <property type="match status" value="1"/>
</dbReference>
<name>A0AA96NL27_ACASC</name>
<proteinExistence type="evidence at transcript level"/>
<evidence type="ECO:0000256" key="19">
    <source>
        <dbReference type="SAM" id="MobiDB-lite"/>
    </source>
</evidence>
<organism evidence="22">
    <name type="scientific">Acanthopagrus schlegelii</name>
    <name type="common">Black porgy</name>
    <dbReference type="NCBI Taxonomy" id="72011"/>
    <lineage>
        <taxon>Eukaryota</taxon>
        <taxon>Metazoa</taxon>
        <taxon>Chordata</taxon>
        <taxon>Craniata</taxon>
        <taxon>Vertebrata</taxon>
        <taxon>Euteleostomi</taxon>
        <taxon>Actinopterygii</taxon>
        <taxon>Neopterygii</taxon>
        <taxon>Teleostei</taxon>
        <taxon>Neoteleostei</taxon>
        <taxon>Acanthomorphata</taxon>
        <taxon>Eupercaria</taxon>
        <taxon>Spariformes</taxon>
        <taxon>Sparidae</taxon>
        <taxon>Acanthopagrus</taxon>
    </lineage>
</organism>
<dbReference type="InterPro" id="IPR016129">
    <property type="entry name" value="Caspase_his_AS"/>
</dbReference>
<evidence type="ECO:0000256" key="8">
    <source>
        <dbReference type="ARBA" id="ARBA00022807"/>
    </source>
</evidence>
<dbReference type="InterPro" id="IPR011600">
    <property type="entry name" value="Pept_C14_caspase"/>
</dbReference>
<dbReference type="Pfam" id="PF00656">
    <property type="entry name" value="Peptidase_C14"/>
    <property type="match status" value="1"/>
</dbReference>
<feature type="domain" description="Caspase family p10" evidence="20">
    <location>
        <begin position="217"/>
        <end position="311"/>
    </location>
</feature>
<keyword evidence="11" id="KW-0539">Nucleus</keyword>
<evidence type="ECO:0000256" key="3">
    <source>
        <dbReference type="ARBA" id="ARBA00010134"/>
    </source>
</evidence>
<dbReference type="InterPro" id="IPR015917">
    <property type="entry name" value="Pept_C14A"/>
</dbReference>
<gene>
    <name evidence="22" type="primary">CASP6</name>
</gene>
<dbReference type="GO" id="GO:0043525">
    <property type="term" value="P:positive regulation of neuron apoptotic process"/>
    <property type="evidence" value="ECO:0007669"/>
    <property type="project" value="TreeGrafter"/>
</dbReference>
<protein>
    <recommendedName>
        <fullName evidence="15">Caspase-6</fullName>
        <ecNumber evidence="14">3.4.22.59</ecNumber>
    </recommendedName>
</protein>
<feature type="active site" evidence="16">
    <location>
        <position position="146"/>
    </location>
</feature>
<evidence type="ECO:0000256" key="9">
    <source>
        <dbReference type="ARBA" id="ARBA00022813"/>
    </source>
</evidence>
<dbReference type="GO" id="GO:0006915">
    <property type="term" value="P:apoptotic process"/>
    <property type="evidence" value="ECO:0007669"/>
    <property type="project" value="UniProtKB-KW"/>
</dbReference>
<evidence type="ECO:0000256" key="17">
    <source>
        <dbReference type="RuleBase" id="RU003971"/>
    </source>
</evidence>
<evidence type="ECO:0000256" key="14">
    <source>
        <dbReference type="ARBA" id="ARBA00029486"/>
    </source>
</evidence>
<comment type="subunit">
    <text evidence="13">Heterotetramer that consists of two anti-parallel arranged heterodimers, each one formed by a 18 kDa (Caspase-6 subunit p18) and a 11 kDa (Caspase-6 subunit p11) subunit.</text>
</comment>
<keyword evidence="8" id="KW-0788">Thiol protease</keyword>
<dbReference type="InterPro" id="IPR002138">
    <property type="entry name" value="Pept_C14_p10"/>
</dbReference>
<evidence type="ECO:0000256" key="15">
    <source>
        <dbReference type="ARBA" id="ARBA00029534"/>
    </source>
</evidence>
<keyword evidence="5" id="KW-0645">Protease</keyword>
<evidence type="ECO:0000256" key="11">
    <source>
        <dbReference type="ARBA" id="ARBA00023242"/>
    </source>
</evidence>
<dbReference type="InterPro" id="IPR029030">
    <property type="entry name" value="Caspase-like_dom_sf"/>
</dbReference>
<dbReference type="InterPro" id="IPR033139">
    <property type="entry name" value="Caspase_cys_AS"/>
</dbReference>
<evidence type="ECO:0000256" key="7">
    <source>
        <dbReference type="ARBA" id="ARBA00022801"/>
    </source>
</evidence>
<comment type="subcellular location">
    <subcellularLocation>
        <location evidence="2">Cytoplasm</location>
    </subcellularLocation>
    <subcellularLocation>
        <location evidence="1">Nucleus</location>
    </subcellularLocation>
</comment>
<dbReference type="PRINTS" id="PR00376">
    <property type="entry name" value="IL1BCENZYME"/>
</dbReference>
<keyword evidence="9" id="KW-0068">Autocatalytic cleavage</keyword>
<evidence type="ECO:0000256" key="13">
    <source>
        <dbReference type="ARBA" id="ARBA00029473"/>
    </source>
</evidence>
<comment type="catalytic activity">
    <reaction evidence="12">
        <text>Strict requirement for Asp at position P1 and has a preferred cleavage sequence of Val-Glu-His-Asp-|-.</text>
        <dbReference type="EC" id="3.4.22.59"/>
    </reaction>
</comment>
<keyword evidence="18" id="KW-0175">Coiled coil</keyword>
<keyword evidence="10" id="KW-0865">Zymogen</keyword>
<dbReference type="PROSITE" id="PS01122">
    <property type="entry name" value="CASPASE_CYS"/>
    <property type="match status" value="1"/>
</dbReference>
<feature type="region of interest" description="Disordered" evidence="19">
    <location>
        <begin position="1"/>
        <end position="41"/>
    </location>
</feature>
<dbReference type="EC" id="3.4.22.59" evidence="14"/>
<evidence type="ECO:0000256" key="1">
    <source>
        <dbReference type="ARBA" id="ARBA00004123"/>
    </source>
</evidence>
<feature type="domain" description="Caspase family p20" evidence="21">
    <location>
        <begin position="68"/>
        <end position="192"/>
    </location>
</feature>
<dbReference type="PANTHER" id="PTHR10454:SF206">
    <property type="entry name" value="CASPASE-6"/>
    <property type="match status" value="1"/>
</dbReference>
<keyword evidence="4" id="KW-0963">Cytoplasm</keyword>
<dbReference type="Gene3D" id="3.40.50.1460">
    <property type="match status" value="1"/>
</dbReference>
<comment type="similarity">
    <text evidence="3 17">Belongs to the peptidase C14A family.</text>
</comment>
<evidence type="ECO:0000256" key="2">
    <source>
        <dbReference type="ARBA" id="ARBA00004496"/>
    </source>
</evidence>
<evidence type="ECO:0000259" key="20">
    <source>
        <dbReference type="PROSITE" id="PS50207"/>
    </source>
</evidence>
<dbReference type="GO" id="GO:0005634">
    <property type="term" value="C:nucleus"/>
    <property type="evidence" value="ECO:0007669"/>
    <property type="project" value="UniProtKB-SubCell"/>
</dbReference>
<dbReference type="PROSITE" id="PS50207">
    <property type="entry name" value="CASPASE_P10"/>
    <property type="match status" value="1"/>
</dbReference>
<evidence type="ECO:0000256" key="4">
    <source>
        <dbReference type="ARBA" id="ARBA00022490"/>
    </source>
</evidence>
<dbReference type="PANTHER" id="PTHR10454">
    <property type="entry name" value="CASPASE"/>
    <property type="match status" value="1"/>
</dbReference>
<dbReference type="PIRSF" id="PIRSF038001">
    <property type="entry name" value="Caspase_ICE"/>
    <property type="match status" value="1"/>
</dbReference>
<dbReference type="GO" id="GO:0004197">
    <property type="term" value="F:cysteine-type endopeptidase activity"/>
    <property type="evidence" value="ECO:0007669"/>
    <property type="project" value="InterPro"/>
</dbReference>
<dbReference type="InterPro" id="IPR001309">
    <property type="entry name" value="Pept_C14_p20"/>
</dbReference>
<sequence>MKFGGRRSTLTYPRWSDKSNSFSSRGRQREPAGMSNTAEACTKNQTETDAFIASSLGSLGEYKMDKKRRGRALIFNQESFFWRLALSYRKGTNVDRDNLEKRLKELNFEVAIHNNLKQMEVLDKIGEAAEDDHSDADCFLLVFLSHGENGHVWTYDGKISIQDITSMFKGDKCSSLVGKPKIFIFQACRGDKPDDSVTACAAGVSESDNDLTMDACALYTLPAGADFLMCYSVAEGYYSFRDCLNGSWYIQDLCDLLQKFGDSLEFTELLTWVNWKVSMRTVGLNKNLEIIGKKQVPSFASMLTKKLFFKPKK</sequence>
<keyword evidence="7" id="KW-0378">Hydrolase</keyword>
<evidence type="ECO:0000256" key="10">
    <source>
        <dbReference type="ARBA" id="ARBA00023145"/>
    </source>
</evidence>
<dbReference type="EMBL" id="OR597003">
    <property type="protein sequence ID" value="WNT94134.1"/>
    <property type="molecule type" value="mRNA"/>
</dbReference>
<evidence type="ECO:0000259" key="21">
    <source>
        <dbReference type="PROSITE" id="PS50208"/>
    </source>
</evidence>
<evidence type="ECO:0000256" key="18">
    <source>
        <dbReference type="SAM" id="Coils"/>
    </source>
</evidence>
<dbReference type="SUPFAM" id="SSF52129">
    <property type="entry name" value="Caspase-like"/>
    <property type="match status" value="1"/>
</dbReference>
<feature type="active site" evidence="16">
    <location>
        <position position="188"/>
    </location>
</feature>
<dbReference type="CDD" id="cd00032">
    <property type="entry name" value="CASc"/>
    <property type="match status" value="1"/>
</dbReference>
<keyword evidence="6" id="KW-0053">Apoptosis</keyword>
<dbReference type="AlphaFoldDB" id="A0AA96NL27"/>
<evidence type="ECO:0000313" key="22">
    <source>
        <dbReference type="EMBL" id="WNT94134.1"/>
    </source>
</evidence>
<dbReference type="GO" id="GO:0005737">
    <property type="term" value="C:cytoplasm"/>
    <property type="evidence" value="ECO:0007669"/>
    <property type="project" value="UniProtKB-SubCell"/>
</dbReference>
<dbReference type="PROSITE" id="PS01121">
    <property type="entry name" value="CASPASE_HIS"/>
    <property type="match status" value="1"/>
</dbReference>
<evidence type="ECO:0000256" key="6">
    <source>
        <dbReference type="ARBA" id="ARBA00022703"/>
    </source>
</evidence>
<evidence type="ECO:0000256" key="16">
    <source>
        <dbReference type="PIRSR" id="PIRSR038001-1"/>
    </source>
</evidence>
<evidence type="ECO:0000256" key="12">
    <source>
        <dbReference type="ARBA" id="ARBA00029356"/>
    </source>
</evidence>
<dbReference type="InterPro" id="IPR002398">
    <property type="entry name" value="Pept_C14"/>
</dbReference>
<dbReference type="PROSITE" id="PS50208">
    <property type="entry name" value="CASPASE_P20"/>
    <property type="match status" value="1"/>
</dbReference>
<dbReference type="GO" id="GO:0006508">
    <property type="term" value="P:proteolysis"/>
    <property type="evidence" value="ECO:0007669"/>
    <property type="project" value="UniProtKB-KW"/>
</dbReference>
<evidence type="ECO:0000256" key="5">
    <source>
        <dbReference type="ARBA" id="ARBA00022670"/>
    </source>
</evidence>
<reference evidence="22" key="1">
    <citation type="submission" date="2023-09" db="EMBL/GenBank/DDBJ databases">
        <authorList>
            <person name="Zhao W."/>
        </authorList>
    </citation>
    <scope>NUCLEOTIDE SEQUENCE</scope>
</reference>
<dbReference type="FunFam" id="3.40.50.1460:FF:000001">
    <property type="entry name" value="Caspase-3 preproprotein"/>
    <property type="match status" value="1"/>
</dbReference>
<feature type="coiled-coil region" evidence="18">
    <location>
        <begin position="89"/>
        <end position="116"/>
    </location>
</feature>